<dbReference type="SUPFAM" id="SSF50978">
    <property type="entry name" value="WD40 repeat-like"/>
    <property type="match status" value="1"/>
</dbReference>
<organism evidence="6 7">
    <name type="scientific">Lachancea mirantina</name>
    <dbReference type="NCBI Taxonomy" id="1230905"/>
    <lineage>
        <taxon>Eukaryota</taxon>
        <taxon>Fungi</taxon>
        <taxon>Dikarya</taxon>
        <taxon>Ascomycota</taxon>
        <taxon>Saccharomycotina</taxon>
        <taxon>Saccharomycetes</taxon>
        <taxon>Saccharomycetales</taxon>
        <taxon>Saccharomycetaceae</taxon>
        <taxon>Lachancea</taxon>
    </lineage>
</organism>
<dbReference type="EMBL" id="LT598466">
    <property type="protein sequence ID" value="SCU84011.1"/>
    <property type="molecule type" value="Genomic_DNA"/>
</dbReference>
<keyword evidence="7" id="KW-1185">Reference proteome</keyword>
<dbReference type="Proteomes" id="UP000191024">
    <property type="component" value="Chromosome C"/>
</dbReference>
<dbReference type="GO" id="GO:0031464">
    <property type="term" value="C:Cul4A-RING E3 ubiquitin ligase complex"/>
    <property type="evidence" value="ECO:0007669"/>
    <property type="project" value="TreeGrafter"/>
</dbReference>
<protein>
    <submittedName>
        <fullName evidence="6">LAMI_0C05798g1_1</fullName>
    </submittedName>
</protein>
<dbReference type="OrthoDB" id="361494at2759"/>
<dbReference type="PROSITE" id="PS50294">
    <property type="entry name" value="WD_REPEATS_REGION"/>
    <property type="match status" value="1"/>
</dbReference>
<evidence type="ECO:0000313" key="6">
    <source>
        <dbReference type="EMBL" id="SCU84011.1"/>
    </source>
</evidence>
<dbReference type="PANTHER" id="PTHR46202">
    <property type="entry name" value="DNA EXCISION REPAIR PROTEIN ERCC-8"/>
    <property type="match status" value="1"/>
</dbReference>
<evidence type="ECO:0000256" key="3">
    <source>
        <dbReference type="ARBA" id="ARBA00022763"/>
    </source>
</evidence>
<dbReference type="PROSITE" id="PS50082">
    <property type="entry name" value="WD_REPEATS_2"/>
    <property type="match status" value="4"/>
</dbReference>
<dbReference type="PANTHER" id="PTHR46202:SF1">
    <property type="entry name" value="DNA EXCISION REPAIR PROTEIN ERCC-8"/>
    <property type="match status" value="1"/>
</dbReference>
<dbReference type="InterPro" id="IPR036322">
    <property type="entry name" value="WD40_repeat_dom_sf"/>
</dbReference>
<feature type="repeat" description="WD" evidence="5">
    <location>
        <begin position="283"/>
        <end position="325"/>
    </location>
</feature>
<dbReference type="InterPro" id="IPR001680">
    <property type="entry name" value="WD40_rpt"/>
</dbReference>
<dbReference type="GO" id="GO:0006283">
    <property type="term" value="P:transcription-coupled nucleotide-excision repair"/>
    <property type="evidence" value="ECO:0007669"/>
    <property type="project" value="InterPro"/>
</dbReference>
<dbReference type="STRING" id="1230905.A0A1G4J309"/>
<evidence type="ECO:0000256" key="5">
    <source>
        <dbReference type="PROSITE-ProRule" id="PRU00221"/>
    </source>
</evidence>
<feature type="repeat" description="WD" evidence="5">
    <location>
        <begin position="232"/>
        <end position="274"/>
    </location>
</feature>
<evidence type="ECO:0000313" key="7">
    <source>
        <dbReference type="Proteomes" id="UP000191024"/>
    </source>
</evidence>
<evidence type="ECO:0000256" key="2">
    <source>
        <dbReference type="ARBA" id="ARBA00022737"/>
    </source>
</evidence>
<keyword evidence="4" id="KW-0234">DNA repair</keyword>
<dbReference type="GO" id="GO:0000109">
    <property type="term" value="C:nucleotide-excision repair complex"/>
    <property type="evidence" value="ECO:0007669"/>
    <property type="project" value="TreeGrafter"/>
</dbReference>
<dbReference type="AlphaFoldDB" id="A0A1G4J309"/>
<keyword evidence="3" id="KW-0227">DNA damage</keyword>
<dbReference type="PRINTS" id="PR00320">
    <property type="entry name" value="GPROTEINBRPT"/>
</dbReference>
<keyword evidence="1 5" id="KW-0853">WD repeat</keyword>
<dbReference type="InterPro" id="IPR020472">
    <property type="entry name" value="WD40_PAC1"/>
</dbReference>
<feature type="repeat" description="WD" evidence="5">
    <location>
        <begin position="146"/>
        <end position="188"/>
    </location>
</feature>
<evidence type="ECO:0000256" key="1">
    <source>
        <dbReference type="ARBA" id="ARBA00022574"/>
    </source>
</evidence>
<gene>
    <name evidence="6" type="ORF">LAMI_0C05798G</name>
</gene>
<sequence length="424" mass="47595">MNSLYLKWRLGQLDDVRFRQVVVDSELQKLQEASPVAYSHRRATLPIGVTCLALDSQGQTLLSTGEDGSVALWGLDEASSQGDLCNKRLNFIRGDIGEKEEDLSRFHIVPRASETSANGRSPKFRSSVVSARTNSQMHAASAHDRQRFHKHSISSVQWYAADNGLFFTGSSDHSLKIWDTNSFEVVHSFDVEYRISQIDTRDDLIAVASENSHPRLVDLKSMSAAITLGVRTKGMRSGINTAKFSRGSQLLVATGDDSGQVRVWDLRKSNQVVCDVIEQDSMVKPHAQCCNDICWNPEGNSQLITTGNDGKCKLWSILSGRSRLERQLGTTDPHRNRFRRRTSQYLMWHDRYVFWNSDYGEILVLQSDDGKLRGSFDYPLGGTQKVVSPRFQSMALQSNLSNGLGMRLFAGTDHHHGKILEFKV</sequence>
<evidence type="ECO:0000256" key="4">
    <source>
        <dbReference type="ARBA" id="ARBA00023204"/>
    </source>
</evidence>
<keyword evidence="2" id="KW-0677">Repeat</keyword>
<accession>A0A1G4J309</accession>
<dbReference type="Pfam" id="PF00400">
    <property type="entry name" value="WD40"/>
    <property type="match status" value="4"/>
</dbReference>
<proteinExistence type="predicted"/>
<dbReference type="InterPro" id="IPR015943">
    <property type="entry name" value="WD40/YVTN_repeat-like_dom_sf"/>
</dbReference>
<dbReference type="SMART" id="SM00320">
    <property type="entry name" value="WD40"/>
    <property type="match status" value="5"/>
</dbReference>
<dbReference type="Gene3D" id="2.130.10.10">
    <property type="entry name" value="YVTN repeat-like/Quinoprotein amine dehydrogenase"/>
    <property type="match status" value="1"/>
</dbReference>
<dbReference type="InterPro" id="IPR042238">
    <property type="entry name" value="Rad28/ERCC8/Ckn1/ATCSA-1"/>
</dbReference>
<dbReference type="GO" id="GO:0043161">
    <property type="term" value="P:proteasome-mediated ubiquitin-dependent protein catabolic process"/>
    <property type="evidence" value="ECO:0007669"/>
    <property type="project" value="TreeGrafter"/>
</dbReference>
<feature type="repeat" description="WD" evidence="5">
    <location>
        <begin position="49"/>
        <end position="83"/>
    </location>
</feature>
<name>A0A1G4J309_9SACH</name>
<dbReference type="GO" id="GO:0000209">
    <property type="term" value="P:protein polyubiquitination"/>
    <property type="evidence" value="ECO:0007669"/>
    <property type="project" value="TreeGrafter"/>
</dbReference>
<reference evidence="7" key="1">
    <citation type="submission" date="2016-03" db="EMBL/GenBank/DDBJ databases">
        <authorList>
            <person name="Devillers H."/>
        </authorList>
    </citation>
    <scope>NUCLEOTIDE SEQUENCE [LARGE SCALE GENOMIC DNA]</scope>
</reference>